<dbReference type="PANTHER" id="PTHR32479:SF19">
    <property type="entry name" value="ANAEROBIC GLYCEROL-3-PHOSPHATE DEHYDROGENASE SUBUNIT C"/>
    <property type="match status" value="1"/>
</dbReference>
<dbReference type="InterPro" id="IPR004017">
    <property type="entry name" value="Cys_rich_dom"/>
</dbReference>
<dbReference type="EMBL" id="UINC01036310">
    <property type="protein sequence ID" value="SVB30079.1"/>
    <property type="molecule type" value="Genomic_DNA"/>
</dbReference>
<evidence type="ECO:0000256" key="5">
    <source>
        <dbReference type="ARBA" id="ARBA00023014"/>
    </source>
</evidence>
<dbReference type="GO" id="GO:0016491">
    <property type="term" value="F:oxidoreductase activity"/>
    <property type="evidence" value="ECO:0007669"/>
    <property type="project" value="UniProtKB-ARBA"/>
</dbReference>
<dbReference type="InterPro" id="IPR017900">
    <property type="entry name" value="4Fe4S_Fe_S_CS"/>
</dbReference>
<dbReference type="AlphaFoldDB" id="A0A382CW27"/>
<accession>A0A382CW27</accession>
<name>A0A382CW27_9ZZZZ</name>
<evidence type="ECO:0000256" key="1">
    <source>
        <dbReference type="ARBA" id="ARBA00022485"/>
    </source>
</evidence>
<dbReference type="SUPFAM" id="SSF54862">
    <property type="entry name" value="4Fe-4S ferredoxins"/>
    <property type="match status" value="1"/>
</dbReference>
<gene>
    <name evidence="7" type="ORF">METZ01_LOCUS182933</name>
</gene>
<evidence type="ECO:0000313" key="7">
    <source>
        <dbReference type="EMBL" id="SVB30079.1"/>
    </source>
</evidence>
<protein>
    <recommendedName>
        <fullName evidence="6">Cysteine-rich domain-containing protein</fullName>
    </recommendedName>
</protein>
<keyword evidence="1" id="KW-0004">4Fe-4S</keyword>
<reference evidence="7" key="1">
    <citation type="submission" date="2018-05" db="EMBL/GenBank/DDBJ databases">
        <authorList>
            <person name="Lanie J.A."/>
            <person name="Ng W.-L."/>
            <person name="Kazmierczak K.M."/>
            <person name="Andrzejewski T.M."/>
            <person name="Davidsen T.M."/>
            <person name="Wayne K.J."/>
            <person name="Tettelin H."/>
            <person name="Glass J.I."/>
            <person name="Rusch D."/>
            <person name="Podicherti R."/>
            <person name="Tsui H.-C.T."/>
            <person name="Winkler M.E."/>
        </authorList>
    </citation>
    <scope>NUCLEOTIDE SEQUENCE</scope>
</reference>
<dbReference type="Pfam" id="PF02754">
    <property type="entry name" value="CCG"/>
    <property type="match status" value="2"/>
</dbReference>
<dbReference type="PROSITE" id="PS00198">
    <property type="entry name" value="4FE4S_FER_1"/>
    <property type="match status" value="1"/>
</dbReference>
<keyword evidence="5" id="KW-0411">Iron-sulfur</keyword>
<dbReference type="GO" id="GO:0046872">
    <property type="term" value="F:metal ion binding"/>
    <property type="evidence" value="ECO:0007669"/>
    <property type="project" value="UniProtKB-KW"/>
</dbReference>
<keyword evidence="4" id="KW-0408">Iron</keyword>
<dbReference type="PANTHER" id="PTHR32479">
    <property type="entry name" value="GLYCOLATE OXIDASE IRON-SULFUR SUBUNIT"/>
    <property type="match status" value="1"/>
</dbReference>
<evidence type="ECO:0000256" key="4">
    <source>
        <dbReference type="ARBA" id="ARBA00023004"/>
    </source>
</evidence>
<sequence length="447" mass="51397">MTDSLIHKEGSLEAPKRHPVKWKDKEFLDEKSFFKEAERVFDVCHGCRRCLNLCESFPTLFDLIDESKTFEVDGVNKDDFQKVTDECYMCDLCFQTKCPYVPPHPWSIDFPHLMLRGKVIAHETKKKNILKRLRDRILTSTDALGKIVKLPLVDITYKKFSNNIFLRKATAKLTGLHPEANLPKYENKVLKYTPSQPHEVKEAGKTTGKVAVFVGCYCRNNKPNIAEDLLMVLEHNHIQVKLMTNERCCGMPKLDLGDMKSVESLMEHNLPLLQDQIQNGFDIISLVPSCVLMFKQELPLLFSENEALKEIKNRIYDPFEYLVMREKGDLLKKDFQKSLGKIAYQISCHQRVQNIGPVTKNILEMIPDTEVETIERCSGHDGTYALKKETYNNSKKIVNRVVKKVDSTQADYLTSDCPLAGEHIKNFSTIKLDNVHPISLLRKAYNL</sequence>
<evidence type="ECO:0000256" key="2">
    <source>
        <dbReference type="ARBA" id="ARBA00022723"/>
    </source>
</evidence>
<evidence type="ECO:0000256" key="3">
    <source>
        <dbReference type="ARBA" id="ARBA00022737"/>
    </source>
</evidence>
<proteinExistence type="predicted"/>
<feature type="domain" description="Cysteine-rich" evidence="6">
    <location>
        <begin position="342"/>
        <end position="418"/>
    </location>
</feature>
<organism evidence="7">
    <name type="scientific">marine metagenome</name>
    <dbReference type="NCBI Taxonomy" id="408172"/>
    <lineage>
        <taxon>unclassified sequences</taxon>
        <taxon>metagenomes</taxon>
        <taxon>ecological metagenomes</taxon>
    </lineage>
</organism>
<dbReference type="GO" id="GO:0051539">
    <property type="term" value="F:4 iron, 4 sulfur cluster binding"/>
    <property type="evidence" value="ECO:0007669"/>
    <property type="project" value="UniProtKB-KW"/>
</dbReference>
<feature type="domain" description="Cysteine-rich" evidence="6">
    <location>
        <begin position="210"/>
        <end position="295"/>
    </location>
</feature>
<keyword evidence="3" id="KW-0677">Repeat</keyword>
<evidence type="ECO:0000259" key="6">
    <source>
        <dbReference type="Pfam" id="PF02754"/>
    </source>
</evidence>
<keyword evidence="2" id="KW-0479">Metal-binding</keyword>